<gene>
    <name evidence="3" type="ORF">LtaPh_2211400</name>
</gene>
<accession>A0A640KLM1</accession>
<evidence type="ECO:0000313" key="4">
    <source>
        <dbReference type="Proteomes" id="UP000419144"/>
    </source>
</evidence>
<evidence type="ECO:0000256" key="1">
    <source>
        <dbReference type="SAM" id="MobiDB-lite"/>
    </source>
</evidence>
<feature type="transmembrane region" description="Helical" evidence="2">
    <location>
        <begin position="71"/>
        <end position="91"/>
    </location>
</feature>
<evidence type="ECO:0000256" key="2">
    <source>
        <dbReference type="SAM" id="Phobius"/>
    </source>
</evidence>
<feature type="region of interest" description="Disordered" evidence="1">
    <location>
        <begin position="409"/>
        <end position="469"/>
    </location>
</feature>
<keyword evidence="2" id="KW-0472">Membrane</keyword>
<comment type="caution">
    <text evidence="3">The sequence shown here is derived from an EMBL/GenBank/DDBJ whole genome shotgun (WGS) entry which is preliminary data.</text>
</comment>
<feature type="transmembrane region" description="Helical" evidence="2">
    <location>
        <begin position="132"/>
        <end position="157"/>
    </location>
</feature>
<keyword evidence="4" id="KW-1185">Reference proteome</keyword>
<keyword evidence="2" id="KW-0812">Transmembrane</keyword>
<sequence>MALSYHIVLSLFLIFSFTDVVLISVRTLVSRRYHSLTLCYALMAVQESILLFELIAVLGQVISTYLVTASMWAQTASLLGAFTPLWLLRAFLTAFSVIYKDILLLRWSSAVVSTGAWGFLSDASRAWRSRGYGAVVSLDITCVCFYYLSAVYVMAYLSEKSLYVPYHQRRWRHLQMERALTAASTTAVAGEENREAARRKRRRQEQQGGARSAEGDGGDGALADYPTVMPLTRTPSFRQWEAVLAQQQQQQQKKGNRKSTTSNDGLTPLRAGKGESQRESLLPNTTGASWKAANPVQSPFHLSAGVRHGEKTSDSRTDASELISNTVTAVAKAQGAAQQHRNRTAPALRGAVTAVATTTTNVGSSKQRQSAPLVANLPPLKLQRRFSISNSAEEERRLHQFATTFVEHGYTSAQSQTSKLPPEMPLGKSHMSMNSGVSLRSGTPCVTETPTVNARDASYEELDSHSPVS</sequence>
<feature type="compositionally biased region" description="Polar residues" evidence="1">
    <location>
        <begin position="431"/>
        <end position="452"/>
    </location>
</feature>
<feature type="transmembrane region" description="Helical" evidence="2">
    <location>
        <begin position="6"/>
        <end position="25"/>
    </location>
</feature>
<proteinExistence type="predicted"/>
<keyword evidence="2" id="KW-1133">Transmembrane helix</keyword>
<dbReference type="EMBL" id="BLBS01000029">
    <property type="protein sequence ID" value="GET88587.1"/>
    <property type="molecule type" value="Genomic_DNA"/>
</dbReference>
<dbReference type="VEuPathDB" id="TriTrypDB:LtaPh_2211400"/>
<evidence type="ECO:0000313" key="3">
    <source>
        <dbReference type="EMBL" id="GET88587.1"/>
    </source>
</evidence>
<organism evidence="3 4">
    <name type="scientific">Leishmania tarentolae</name>
    <name type="common">Sauroleishmania tarentolae</name>
    <dbReference type="NCBI Taxonomy" id="5689"/>
    <lineage>
        <taxon>Eukaryota</taxon>
        <taxon>Discoba</taxon>
        <taxon>Euglenozoa</taxon>
        <taxon>Kinetoplastea</taxon>
        <taxon>Metakinetoplastina</taxon>
        <taxon>Trypanosomatida</taxon>
        <taxon>Trypanosomatidae</taxon>
        <taxon>Leishmaniinae</taxon>
        <taxon>Leishmania</taxon>
        <taxon>lizard Leishmania</taxon>
    </lineage>
</organism>
<feature type="region of interest" description="Disordered" evidence="1">
    <location>
        <begin position="243"/>
        <end position="281"/>
    </location>
</feature>
<name>A0A640KLM1_LEITA</name>
<feature type="region of interest" description="Disordered" evidence="1">
    <location>
        <begin position="185"/>
        <end position="227"/>
    </location>
</feature>
<reference evidence="3" key="1">
    <citation type="submission" date="2019-11" db="EMBL/GenBank/DDBJ databases">
        <title>Leishmania tarentolae CDS.</title>
        <authorList>
            <person name="Goto Y."/>
            <person name="Yamagishi J."/>
        </authorList>
    </citation>
    <scope>NUCLEOTIDE SEQUENCE [LARGE SCALE GENOMIC DNA]</scope>
    <source>
        <strain evidence="3">Parrot Tar II</strain>
    </source>
</reference>
<dbReference type="AlphaFoldDB" id="A0A640KLM1"/>
<dbReference type="OrthoDB" id="267185at2759"/>
<evidence type="ECO:0008006" key="5">
    <source>
        <dbReference type="Google" id="ProtNLM"/>
    </source>
</evidence>
<protein>
    <recommendedName>
        <fullName evidence="5">Transmembrane protein</fullName>
    </recommendedName>
</protein>
<feature type="transmembrane region" description="Helical" evidence="2">
    <location>
        <begin position="103"/>
        <end position="120"/>
    </location>
</feature>
<dbReference type="Proteomes" id="UP000419144">
    <property type="component" value="Unassembled WGS sequence"/>
</dbReference>